<name>A0A1Q9DW49_SYMMI</name>
<keyword evidence="1" id="KW-0862">Zinc</keyword>
<accession>A0A1Q9DW49</accession>
<organism evidence="4 5">
    <name type="scientific">Symbiodinium microadriaticum</name>
    <name type="common">Dinoflagellate</name>
    <name type="synonym">Zooxanthella microadriatica</name>
    <dbReference type="NCBI Taxonomy" id="2951"/>
    <lineage>
        <taxon>Eukaryota</taxon>
        <taxon>Sar</taxon>
        <taxon>Alveolata</taxon>
        <taxon>Dinophyceae</taxon>
        <taxon>Suessiales</taxon>
        <taxon>Symbiodiniaceae</taxon>
        <taxon>Symbiodinium</taxon>
    </lineage>
</organism>
<dbReference type="EMBL" id="LSRX01000363">
    <property type="protein sequence ID" value="OLP99405.1"/>
    <property type="molecule type" value="Genomic_DNA"/>
</dbReference>
<protein>
    <recommendedName>
        <fullName evidence="3">C3H1-type domain-containing protein</fullName>
    </recommendedName>
</protein>
<dbReference type="OrthoDB" id="420582at2759"/>
<dbReference type="Proteomes" id="UP000186817">
    <property type="component" value="Unassembled WGS sequence"/>
</dbReference>
<feature type="compositionally biased region" description="Polar residues" evidence="2">
    <location>
        <begin position="67"/>
        <end position="80"/>
    </location>
</feature>
<evidence type="ECO:0000256" key="2">
    <source>
        <dbReference type="SAM" id="MobiDB-lite"/>
    </source>
</evidence>
<feature type="domain" description="C3H1-type" evidence="3">
    <location>
        <begin position="166"/>
        <end position="193"/>
    </location>
</feature>
<sequence>MALRLVCKTALRYLAEQESPAAAVRRARSAPPAGETPVDAETVQVNKDLAELSIRAQELLLKHSCTSTLETSQDEVSTVPSRGWSREQSEEELSSDSVLESGAFSPPGSCQESTHTLVIASSASSPSGSCQDGTSPSAEIAEVLANREEPEAAVAGENPGSYGHPEVCRKPCIFFQAGQCENGARCGYCHCQHVKRQILPDRRQRALLRRLNATGMLTLLIPPLEKRAEEAGIEDKAAGVLDRLQEALNESSRAPTTLAADDAEYLQHLLDKMTFGNLMAMLLHNLGSSPWADATREMHEALRLAVRQN</sequence>
<evidence type="ECO:0000313" key="4">
    <source>
        <dbReference type="EMBL" id="OLP99405.1"/>
    </source>
</evidence>
<keyword evidence="1" id="KW-0863">Zinc-finger</keyword>
<feature type="region of interest" description="Disordered" evidence="2">
    <location>
        <begin position="20"/>
        <end position="40"/>
    </location>
</feature>
<dbReference type="GO" id="GO:0008270">
    <property type="term" value="F:zinc ion binding"/>
    <property type="evidence" value="ECO:0007669"/>
    <property type="project" value="UniProtKB-KW"/>
</dbReference>
<dbReference type="InterPro" id="IPR000571">
    <property type="entry name" value="Znf_CCCH"/>
</dbReference>
<feature type="zinc finger region" description="C3H1-type" evidence="1">
    <location>
        <begin position="166"/>
        <end position="193"/>
    </location>
</feature>
<comment type="caution">
    <text evidence="4">The sequence shown here is derived from an EMBL/GenBank/DDBJ whole genome shotgun (WGS) entry which is preliminary data.</text>
</comment>
<keyword evidence="1" id="KW-0479">Metal-binding</keyword>
<evidence type="ECO:0000313" key="5">
    <source>
        <dbReference type="Proteomes" id="UP000186817"/>
    </source>
</evidence>
<gene>
    <name evidence="4" type="ORF">AK812_SmicGene18032</name>
</gene>
<proteinExistence type="predicted"/>
<evidence type="ECO:0000256" key="1">
    <source>
        <dbReference type="PROSITE-ProRule" id="PRU00723"/>
    </source>
</evidence>
<reference evidence="4 5" key="1">
    <citation type="submission" date="2016-02" db="EMBL/GenBank/DDBJ databases">
        <title>Genome analysis of coral dinoflagellate symbionts highlights evolutionary adaptations to a symbiotic lifestyle.</title>
        <authorList>
            <person name="Aranda M."/>
            <person name="Li Y."/>
            <person name="Liew Y.J."/>
            <person name="Baumgarten S."/>
            <person name="Simakov O."/>
            <person name="Wilson M."/>
            <person name="Piel J."/>
            <person name="Ashoor H."/>
            <person name="Bougouffa S."/>
            <person name="Bajic V.B."/>
            <person name="Ryu T."/>
            <person name="Ravasi T."/>
            <person name="Bayer T."/>
            <person name="Micklem G."/>
            <person name="Kim H."/>
            <person name="Bhak J."/>
            <person name="Lajeunesse T.C."/>
            <person name="Voolstra C.R."/>
        </authorList>
    </citation>
    <scope>NUCLEOTIDE SEQUENCE [LARGE SCALE GENOMIC DNA]</scope>
    <source>
        <strain evidence="4 5">CCMP2467</strain>
    </source>
</reference>
<feature type="region of interest" description="Disordered" evidence="2">
    <location>
        <begin position="67"/>
        <end position="112"/>
    </location>
</feature>
<dbReference type="PROSITE" id="PS50103">
    <property type="entry name" value="ZF_C3H1"/>
    <property type="match status" value="1"/>
</dbReference>
<keyword evidence="5" id="KW-1185">Reference proteome</keyword>
<dbReference type="OMA" id="QCENGAR"/>
<evidence type="ECO:0000259" key="3">
    <source>
        <dbReference type="PROSITE" id="PS50103"/>
    </source>
</evidence>
<dbReference type="AlphaFoldDB" id="A0A1Q9DW49"/>
<feature type="compositionally biased region" description="Low complexity" evidence="2">
    <location>
        <begin position="20"/>
        <end position="33"/>
    </location>
</feature>